<dbReference type="PANTHER" id="PTHR21716">
    <property type="entry name" value="TRANSMEMBRANE PROTEIN"/>
    <property type="match status" value="1"/>
</dbReference>
<gene>
    <name evidence="9" type="ORF">ACFOSV_11055</name>
</gene>
<evidence type="ECO:0000256" key="5">
    <source>
        <dbReference type="ARBA" id="ARBA00022692"/>
    </source>
</evidence>
<organism evidence="9 10">
    <name type="scientific">Algoriphagus namhaensis</name>
    <dbReference type="NCBI Taxonomy" id="915353"/>
    <lineage>
        <taxon>Bacteria</taxon>
        <taxon>Pseudomonadati</taxon>
        <taxon>Bacteroidota</taxon>
        <taxon>Cytophagia</taxon>
        <taxon>Cytophagales</taxon>
        <taxon>Cyclobacteriaceae</taxon>
        <taxon>Algoriphagus</taxon>
    </lineage>
</organism>
<keyword evidence="5 8" id="KW-0812">Transmembrane</keyword>
<evidence type="ECO:0000256" key="1">
    <source>
        <dbReference type="ARBA" id="ARBA00004651"/>
    </source>
</evidence>
<comment type="similarity">
    <text evidence="2">Belongs to the autoinducer-2 exporter (AI-2E) (TC 2.A.86) family.</text>
</comment>
<dbReference type="Proteomes" id="UP001595805">
    <property type="component" value="Unassembled WGS sequence"/>
</dbReference>
<feature type="transmembrane region" description="Helical" evidence="8">
    <location>
        <begin position="304"/>
        <end position="325"/>
    </location>
</feature>
<evidence type="ECO:0000313" key="9">
    <source>
        <dbReference type="EMBL" id="MFC3880721.1"/>
    </source>
</evidence>
<reference evidence="10" key="1">
    <citation type="journal article" date="2019" name="Int. J. Syst. Evol. Microbiol.">
        <title>The Global Catalogue of Microorganisms (GCM) 10K type strain sequencing project: providing services to taxonomists for standard genome sequencing and annotation.</title>
        <authorList>
            <consortium name="The Broad Institute Genomics Platform"/>
            <consortium name="The Broad Institute Genome Sequencing Center for Infectious Disease"/>
            <person name="Wu L."/>
            <person name="Ma J."/>
        </authorList>
    </citation>
    <scope>NUCLEOTIDE SEQUENCE [LARGE SCALE GENOMIC DNA]</scope>
    <source>
        <strain evidence="10">CCUG 60523</strain>
    </source>
</reference>
<comment type="subcellular location">
    <subcellularLocation>
        <location evidence="1">Cell membrane</location>
        <topology evidence="1">Multi-pass membrane protein</topology>
    </subcellularLocation>
</comment>
<feature type="transmembrane region" description="Helical" evidence="8">
    <location>
        <begin position="35"/>
        <end position="55"/>
    </location>
</feature>
<dbReference type="RefSeq" id="WP_377906075.1">
    <property type="nucleotide sequence ID" value="NZ_JBHRZS010000007.1"/>
</dbReference>
<dbReference type="EMBL" id="JBHRZS010000007">
    <property type="protein sequence ID" value="MFC3880721.1"/>
    <property type="molecule type" value="Genomic_DNA"/>
</dbReference>
<accession>A0ABV8ARU7</accession>
<proteinExistence type="inferred from homology"/>
<feature type="transmembrane region" description="Helical" evidence="8">
    <location>
        <begin position="147"/>
        <end position="171"/>
    </location>
</feature>
<keyword evidence="3" id="KW-0813">Transport</keyword>
<name>A0ABV8ARU7_9BACT</name>
<evidence type="ECO:0000256" key="6">
    <source>
        <dbReference type="ARBA" id="ARBA00022989"/>
    </source>
</evidence>
<evidence type="ECO:0000313" key="10">
    <source>
        <dbReference type="Proteomes" id="UP001595805"/>
    </source>
</evidence>
<evidence type="ECO:0000256" key="7">
    <source>
        <dbReference type="ARBA" id="ARBA00023136"/>
    </source>
</evidence>
<feature type="transmembrane region" description="Helical" evidence="8">
    <location>
        <begin position="67"/>
        <end position="88"/>
    </location>
</feature>
<feature type="transmembrane region" description="Helical" evidence="8">
    <location>
        <begin position="233"/>
        <end position="256"/>
    </location>
</feature>
<evidence type="ECO:0000256" key="3">
    <source>
        <dbReference type="ARBA" id="ARBA00022448"/>
    </source>
</evidence>
<dbReference type="InterPro" id="IPR002549">
    <property type="entry name" value="AI-2E-like"/>
</dbReference>
<dbReference type="Pfam" id="PF01594">
    <property type="entry name" value="AI-2E_transport"/>
    <property type="match status" value="1"/>
</dbReference>
<feature type="transmembrane region" description="Helical" evidence="8">
    <location>
        <begin position="12"/>
        <end position="29"/>
    </location>
</feature>
<keyword evidence="6 8" id="KW-1133">Transmembrane helix</keyword>
<protein>
    <submittedName>
        <fullName evidence="9">AI-2E family transporter</fullName>
    </submittedName>
</protein>
<keyword evidence="7 8" id="KW-0472">Membrane</keyword>
<feature type="transmembrane region" description="Helical" evidence="8">
    <location>
        <begin position="205"/>
        <end position="227"/>
    </location>
</feature>
<evidence type="ECO:0000256" key="8">
    <source>
        <dbReference type="SAM" id="Phobius"/>
    </source>
</evidence>
<keyword evidence="10" id="KW-1185">Reference proteome</keyword>
<keyword evidence="4" id="KW-1003">Cell membrane</keyword>
<sequence length="367" mass="40736">MITFKNFAPPHVKVLAVLLLICVIVYIMIIGKPLLVPILMGGFFAILFNPLSQWFEKQKAPRVLSSILSLLIMMLLLVGIVTFIISTISSFTNDFDNNVGDRIQEYANSIDNWTVENIGVDEELRNKANIDYIKSILAENSSSVSGFALKTVGSLTGIVLIPVFMFFFLLYRDHLCTVVIQIYHNKEPELVKTRIRSLKKLIQNYIIGVVKVMGILAILNITGLTILGIKHAVFFGMIAAFLNIIPYVGPLIGSLLPITFAFLTKDSIFYPIAVLATFQLIQMVEGNFLTPKIVGSNVNLNAFVTFLGLLVGGTIWGIAGMILIIPGMAIMREIFELNDETYPFATLFGEEKSKVETVAEISDDEEN</sequence>
<evidence type="ECO:0000256" key="4">
    <source>
        <dbReference type="ARBA" id="ARBA00022475"/>
    </source>
</evidence>
<comment type="caution">
    <text evidence="9">The sequence shown here is derived from an EMBL/GenBank/DDBJ whole genome shotgun (WGS) entry which is preliminary data.</text>
</comment>
<feature type="transmembrane region" description="Helical" evidence="8">
    <location>
        <begin position="268"/>
        <end position="284"/>
    </location>
</feature>
<dbReference type="PANTHER" id="PTHR21716:SF53">
    <property type="entry name" value="PERMEASE PERM-RELATED"/>
    <property type="match status" value="1"/>
</dbReference>
<evidence type="ECO:0000256" key="2">
    <source>
        <dbReference type="ARBA" id="ARBA00009773"/>
    </source>
</evidence>